<proteinExistence type="predicted"/>
<dbReference type="AlphaFoldDB" id="A0A1Z5HW48"/>
<gene>
    <name evidence="1" type="ORF">KKC1_28870</name>
</gene>
<name>A0A1Z5HW48_9FIRM</name>
<keyword evidence="2" id="KW-1185">Reference proteome</keyword>
<protein>
    <submittedName>
        <fullName evidence="1">Uncharacterized protein</fullName>
    </submittedName>
</protein>
<sequence>MIYLSPAISNLQKNERMQDYCMLFIFLPQELPPLKEVKKEYNIGSRI</sequence>
<dbReference type="Proteomes" id="UP000197032">
    <property type="component" value="Unassembled WGS sequence"/>
</dbReference>
<accession>A0A1Z5HW48</accession>
<organism evidence="1 2">
    <name type="scientific">Calderihabitans maritimus</name>
    <dbReference type="NCBI Taxonomy" id="1246530"/>
    <lineage>
        <taxon>Bacteria</taxon>
        <taxon>Bacillati</taxon>
        <taxon>Bacillota</taxon>
        <taxon>Clostridia</taxon>
        <taxon>Neomoorellales</taxon>
        <taxon>Calderihabitantaceae</taxon>
        <taxon>Calderihabitans</taxon>
    </lineage>
</organism>
<evidence type="ECO:0000313" key="2">
    <source>
        <dbReference type="Proteomes" id="UP000197032"/>
    </source>
</evidence>
<evidence type="ECO:0000313" key="1">
    <source>
        <dbReference type="EMBL" id="GAW93759.1"/>
    </source>
</evidence>
<reference evidence="2" key="1">
    <citation type="journal article" date="2017" name="Appl. Environ. Microbiol.">
        <title>Genomic analysis of Calderihabitans maritimus KKC1, a thermophilic hydrogenogenic carboxydotrophic bacterium isolated from marine sediment.</title>
        <authorList>
            <person name="Omae K."/>
            <person name="Yoneda Y."/>
            <person name="Fukuyama Y."/>
            <person name="Yoshida T."/>
            <person name="Sako Y."/>
        </authorList>
    </citation>
    <scope>NUCLEOTIDE SEQUENCE [LARGE SCALE GENOMIC DNA]</scope>
    <source>
        <strain evidence="2">KKC1</strain>
    </source>
</reference>
<dbReference type="EMBL" id="BDGJ01000168">
    <property type="protein sequence ID" value="GAW93759.1"/>
    <property type="molecule type" value="Genomic_DNA"/>
</dbReference>
<comment type="caution">
    <text evidence="1">The sequence shown here is derived from an EMBL/GenBank/DDBJ whole genome shotgun (WGS) entry which is preliminary data.</text>
</comment>